<reference evidence="1" key="2">
    <citation type="journal article" date="2015" name="Fish Shellfish Immunol.">
        <title>Early steps in the European eel (Anguilla anguilla)-Vibrio vulnificus interaction in the gills: Role of the RtxA13 toxin.</title>
        <authorList>
            <person name="Callol A."/>
            <person name="Pajuelo D."/>
            <person name="Ebbesson L."/>
            <person name="Teles M."/>
            <person name="MacKenzie S."/>
            <person name="Amaro C."/>
        </authorList>
    </citation>
    <scope>NUCLEOTIDE SEQUENCE</scope>
</reference>
<name>A0A0E9VQZ7_ANGAN</name>
<evidence type="ECO:0000313" key="1">
    <source>
        <dbReference type="EMBL" id="JAH80427.1"/>
    </source>
</evidence>
<proteinExistence type="predicted"/>
<accession>A0A0E9VQZ7</accession>
<dbReference type="EMBL" id="GBXM01028150">
    <property type="protein sequence ID" value="JAH80427.1"/>
    <property type="molecule type" value="Transcribed_RNA"/>
</dbReference>
<reference evidence="1" key="1">
    <citation type="submission" date="2014-11" db="EMBL/GenBank/DDBJ databases">
        <authorList>
            <person name="Amaro Gonzalez C."/>
        </authorList>
    </citation>
    <scope>NUCLEOTIDE SEQUENCE</scope>
</reference>
<protein>
    <submittedName>
        <fullName evidence="1">Uncharacterized protein</fullName>
    </submittedName>
</protein>
<sequence length="24" mass="2685">MMVSKVNSATKLQCPLKTTKDTIF</sequence>
<organism evidence="1">
    <name type="scientific">Anguilla anguilla</name>
    <name type="common">European freshwater eel</name>
    <name type="synonym">Muraena anguilla</name>
    <dbReference type="NCBI Taxonomy" id="7936"/>
    <lineage>
        <taxon>Eukaryota</taxon>
        <taxon>Metazoa</taxon>
        <taxon>Chordata</taxon>
        <taxon>Craniata</taxon>
        <taxon>Vertebrata</taxon>
        <taxon>Euteleostomi</taxon>
        <taxon>Actinopterygii</taxon>
        <taxon>Neopterygii</taxon>
        <taxon>Teleostei</taxon>
        <taxon>Anguilliformes</taxon>
        <taxon>Anguillidae</taxon>
        <taxon>Anguilla</taxon>
    </lineage>
</organism>
<dbReference type="AlphaFoldDB" id="A0A0E9VQZ7"/>